<feature type="non-terminal residue" evidence="1">
    <location>
        <position position="434"/>
    </location>
</feature>
<dbReference type="Proteomes" id="UP001321760">
    <property type="component" value="Unassembled WGS sequence"/>
</dbReference>
<dbReference type="Pfam" id="PF03659">
    <property type="entry name" value="Glyco_hydro_71"/>
    <property type="match status" value="1"/>
</dbReference>
<organism evidence="1 2">
    <name type="scientific">Podospora aff. communis PSN243</name>
    <dbReference type="NCBI Taxonomy" id="3040156"/>
    <lineage>
        <taxon>Eukaryota</taxon>
        <taxon>Fungi</taxon>
        <taxon>Dikarya</taxon>
        <taxon>Ascomycota</taxon>
        <taxon>Pezizomycotina</taxon>
        <taxon>Sordariomycetes</taxon>
        <taxon>Sordariomycetidae</taxon>
        <taxon>Sordariales</taxon>
        <taxon>Podosporaceae</taxon>
        <taxon>Podospora</taxon>
    </lineage>
</organism>
<gene>
    <name evidence="1" type="ORF">QBC34DRAFT_277729</name>
</gene>
<reference evidence="1" key="2">
    <citation type="submission" date="2023-05" db="EMBL/GenBank/DDBJ databases">
        <authorList>
            <consortium name="Lawrence Berkeley National Laboratory"/>
            <person name="Steindorff A."/>
            <person name="Hensen N."/>
            <person name="Bonometti L."/>
            <person name="Westerberg I."/>
            <person name="Brannstrom I.O."/>
            <person name="Guillou S."/>
            <person name="Cros-Aarteil S."/>
            <person name="Calhoun S."/>
            <person name="Haridas S."/>
            <person name="Kuo A."/>
            <person name="Mondo S."/>
            <person name="Pangilinan J."/>
            <person name="Riley R."/>
            <person name="Labutti K."/>
            <person name="Andreopoulos B."/>
            <person name="Lipzen A."/>
            <person name="Chen C."/>
            <person name="Yanf M."/>
            <person name="Daum C."/>
            <person name="Ng V."/>
            <person name="Clum A."/>
            <person name="Ohm R."/>
            <person name="Martin F."/>
            <person name="Silar P."/>
            <person name="Natvig D."/>
            <person name="Lalanne C."/>
            <person name="Gautier V."/>
            <person name="Ament-Velasquez S.L."/>
            <person name="Kruys A."/>
            <person name="Hutchinson M.I."/>
            <person name="Powell A.J."/>
            <person name="Barry K."/>
            <person name="Miller A.N."/>
            <person name="Grigoriev I.V."/>
            <person name="Debuchy R."/>
            <person name="Gladieux P."/>
            <person name="Thoren M.H."/>
            <person name="Johannesson H."/>
        </authorList>
    </citation>
    <scope>NUCLEOTIDE SEQUENCE</scope>
    <source>
        <strain evidence="1">PSN243</strain>
    </source>
</reference>
<dbReference type="InterPro" id="IPR005197">
    <property type="entry name" value="Glyco_hydro_71"/>
</dbReference>
<dbReference type="AlphaFoldDB" id="A0AAV9GE74"/>
<keyword evidence="1" id="KW-0378">Hydrolase</keyword>
<evidence type="ECO:0000313" key="2">
    <source>
        <dbReference type="Proteomes" id="UP001321760"/>
    </source>
</evidence>
<feature type="non-terminal residue" evidence="1">
    <location>
        <position position="1"/>
    </location>
</feature>
<name>A0AAV9GE74_9PEZI</name>
<dbReference type="EMBL" id="MU865965">
    <property type="protein sequence ID" value="KAK4445431.1"/>
    <property type="molecule type" value="Genomic_DNA"/>
</dbReference>
<proteinExistence type="predicted"/>
<protein>
    <submittedName>
        <fullName evidence="1">Glycosyl hydrolase family 71-domain-containing protein</fullName>
    </submittedName>
</protein>
<sequence length="434" mass="46734">KAALEKSPGVPDGLFIWAAWPWGDMDMTTYTDASYLQYLDGMPYMMPVSPWFYTNLPGYNKNWLWRGDDLWYDRWQQVQFLQPEWVQIITWNDYGESTYIGPIHEDLLHHTFAENRGRASFDYALDMPHDAWRQHILPFLIDQYKTNVATVTQEAIIAWYRLTPGAACPDDGKTSGNTHTQLQLEFPPGQVSQDRIFFSALLSSSRAVTVTVGGIDLDADWTSVPAGGVGVYHGSVAYGSNTGAVVITVGSMVFTGDPITTSCNRVTGQDGKTNWNAWVGSVTGSTVNVVAPSTSNYVCIRGKGVGNFGGLCSFSCSLGYCPEGACTCTAMGPQATLPGPSTPGYGTVGYPAEGLGPSYSGLCSFSCNYGYCPPGVCGTTEYPLVIPSVSEFLPFTCTSGTGVGDLGGLCSFACNYGFCPIHSCTCTSQGPLTV</sequence>
<dbReference type="Gene3D" id="3.20.20.80">
    <property type="entry name" value="Glycosidases"/>
    <property type="match status" value="1"/>
</dbReference>
<evidence type="ECO:0000313" key="1">
    <source>
        <dbReference type="EMBL" id="KAK4445431.1"/>
    </source>
</evidence>
<reference evidence="1" key="1">
    <citation type="journal article" date="2023" name="Mol. Phylogenet. Evol.">
        <title>Genome-scale phylogeny and comparative genomics of the fungal order Sordariales.</title>
        <authorList>
            <person name="Hensen N."/>
            <person name="Bonometti L."/>
            <person name="Westerberg I."/>
            <person name="Brannstrom I.O."/>
            <person name="Guillou S."/>
            <person name="Cros-Aarteil S."/>
            <person name="Calhoun S."/>
            <person name="Haridas S."/>
            <person name="Kuo A."/>
            <person name="Mondo S."/>
            <person name="Pangilinan J."/>
            <person name="Riley R."/>
            <person name="LaButti K."/>
            <person name="Andreopoulos B."/>
            <person name="Lipzen A."/>
            <person name="Chen C."/>
            <person name="Yan M."/>
            <person name="Daum C."/>
            <person name="Ng V."/>
            <person name="Clum A."/>
            <person name="Steindorff A."/>
            <person name="Ohm R.A."/>
            <person name="Martin F."/>
            <person name="Silar P."/>
            <person name="Natvig D.O."/>
            <person name="Lalanne C."/>
            <person name="Gautier V."/>
            <person name="Ament-Velasquez S.L."/>
            <person name="Kruys A."/>
            <person name="Hutchinson M.I."/>
            <person name="Powell A.J."/>
            <person name="Barry K."/>
            <person name="Miller A.N."/>
            <person name="Grigoriev I.V."/>
            <person name="Debuchy R."/>
            <person name="Gladieux P."/>
            <person name="Hiltunen Thoren M."/>
            <person name="Johannesson H."/>
        </authorList>
    </citation>
    <scope>NUCLEOTIDE SEQUENCE</scope>
    <source>
        <strain evidence="1">PSN243</strain>
    </source>
</reference>
<dbReference type="GO" id="GO:0051118">
    <property type="term" value="F:glucan endo-1,3-alpha-glucosidase activity"/>
    <property type="evidence" value="ECO:0007669"/>
    <property type="project" value="InterPro"/>
</dbReference>
<accession>A0AAV9GE74</accession>
<keyword evidence="2" id="KW-1185">Reference proteome</keyword>
<dbReference type="CDD" id="cd11577">
    <property type="entry name" value="GH71"/>
    <property type="match status" value="1"/>
</dbReference>
<comment type="caution">
    <text evidence="1">The sequence shown here is derived from an EMBL/GenBank/DDBJ whole genome shotgun (WGS) entry which is preliminary data.</text>
</comment>